<dbReference type="AlphaFoldDB" id="A0A125QAD0"/>
<reference evidence="1 2" key="1">
    <citation type="submission" date="2015-11" db="EMBL/GenBank/DDBJ databases">
        <title>Draft Genome Sequence of the Strain BR 10303 (Bradyrhizobium sp.) isolated from nodules of Centrolobium paraense.</title>
        <authorList>
            <person name="Zelli J.E."/>
            <person name="Simoes-Araujo J.L."/>
            <person name="Barauna A.C."/>
            <person name="Silva K."/>
        </authorList>
    </citation>
    <scope>NUCLEOTIDE SEQUENCE [LARGE SCALE GENOMIC DNA]</scope>
    <source>
        <strain evidence="1 2">BR 10303</strain>
    </source>
</reference>
<protein>
    <submittedName>
        <fullName evidence="1">Uncharacterized protein</fullName>
    </submittedName>
</protein>
<organism evidence="1 2">
    <name type="scientific">Bradyrhizobium macuxiense</name>
    <dbReference type="NCBI Taxonomy" id="1755647"/>
    <lineage>
        <taxon>Bacteria</taxon>
        <taxon>Pseudomonadati</taxon>
        <taxon>Pseudomonadota</taxon>
        <taxon>Alphaproteobacteria</taxon>
        <taxon>Hyphomicrobiales</taxon>
        <taxon>Nitrobacteraceae</taxon>
        <taxon>Bradyrhizobium</taxon>
    </lineage>
</organism>
<sequence length="69" mass="7135">MATTIDPGTLILIADAIKSAVESALEANSIEAAKAPLETVKAFNEQLLKLAVAAQHEIDRGNAADTSSD</sequence>
<proteinExistence type="predicted"/>
<accession>A0A125QAD0</accession>
<comment type="caution">
    <text evidence="1">The sequence shown here is derived from an EMBL/GenBank/DDBJ whole genome shotgun (WGS) entry which is preliminary data.</text>
</comment>
<dbReference type="Proteomes" id="UP000057737">
    <property type="component" value="Unassembled WGS sequence"/>
</dbReference>
<name>A0A125QAD0_9BRAD</name>
<keyword evidence="2" id="KW-1185">Reference proteome</keyword>
<evidence type="ECO:0000313" key="1">
    <source>
        <dbReference type="EMBL" id="KWV60185.1"/>
    </source>
</evidence>
<dbReference type="RefSeq" id="WP_066500922.1">
    <property type="nucleotide sequence ID" value="NZ_LNCU01000022.1"/>
</dbReference>
<evidence type="ECO:0000313" key="2">
    <source>
        <dbReference type="Proteomes" id="UP000057737"/>
    </source>
</evidence>
<gene>
    <name evidence="1" type="ORF">AS156_30055</name>
</gene>
<dbReference type="EMBL" id="LNCU01000022">
    <property type="protein sequence ID" value="KWV60185.1"/>
    <property type="molecule type" value="Genomic_DNA"/>
</dbReference>